<dbReference type="SUPFAM" id="SSF51905">
    <property type="entry name" value="FAD/NAD(P)-binding domain"/>
    <property type="match status" value="1"/>
</dbReference>
<dbReference type="InterPro" id="IPR050281">
    <property type="entry name" value="Flavin_monoamine_oxidase"/>
</dbReference>
<gene>
    <name evidence="7" type="ORF">CC86DRAFT_300410</name>
</gene>
<dbReference type="OrthoDB" id="7777654at2759"/>
<evidence type="ECO:0000256" key="5">
    <source>
        <dbReference type="SAM" id="SignalP"/>
    </source>
</evidence>
<organism evidence="7 8">
    <name type="scientific">Ophiobolus disseminans</name>
    <dbReference type="NCBI Taxonomy" id="1469910"/>
    <lineage>
        <taxon>Eukaryota</taxon>
        <taxon>Fungi</taxon>
        <taxon>Dikarya</taxon>
        <taxon>Ascomycota</taxon>
        <taxon>Pezizomycotina</taxon>
        <taxon>Dothideomycetes</taxon>
        <taxon>Pleosporomycetidae</taxon>
        <taxon>Pleosporales</taxon>
        <taxon>Pleosporineae</taxon>
        <taxon>Phaeosphaeriaceae</taxon>
        <taxon>Ophiobolus</taxon>
    </lineage>
</organism>
<dbReference type="GO" id="GO:0006598">
    <property type="term" value="P:polyamine catabolic process"/>
    <property type="evidence" value="ECO:0007669"/>
    <property type="project" value="TreeGrafter"/>
</dbReference>
<dbReference type="Gene3D" id="3.50.50.60">
    <property type="entry name" value="FAD/NAD(P)-binding domain"/>
    <property type="match status" value="1"/>
</dbReference>
<dbReference type="Proteomes" id="UP000799424">
    <property type="component" value="Unassembled WGS sequence"/>
</dbReference>
<dbReference type="EC" id="1.4.3.-" evidence="4"/>
<evidence type="ECO:0000256" key="4">
    <source>
        <dbReference type="RuleBase" id="RU362067"/>
    </source>
</evidence>
<dbReference type="Pfam" id="PF01593">
    <property type="entry name" value="Amino_oxidase"/>
    <property type="match status" value="1"/>
</dbReference>
<feature type="binding site" evidence="3">
    <location>
        <position position="264"/>
    </location>
    <ligand>
        <name>FAD</name>
        <dbReference type="ChEBI" id="CHEBI:57692"/>
    </ligand>
</feature>
<feature type="domain" description="Amine oxidase" evidence="6">
    <location>
        <begin position="47"/>
        <end position="478"/>
    </location>
</feature>
<accession>A0A6A6ZN18</accession>
<keyword evidence="8" id="KW-1185">Reference proteome</keyword>
<dbReference type="PRINTS" id="PR00757">
    <property type="entry name" value="AMINEOXDASEF"/>
</dbReference>
<keyword evidence="5" id="KW-0732">Signal</keyword>
<evidence type="ECO:0000256" key="2">
    <source>
        <dbReference type="ARBA" id="ARBA00023002"/>
    </source>
</evidence>
<evidence type="ECO:0000313" key="8">
    <source>
        <dbReference type="Proteomes" id="UP000799424"/>
    </source>
</evidence>
<dbReference type="InterPro" id="IPR036188">
    <property type="entry name" value="FAD/NAD-bd_sf"/>
</dbReference>
<dbReference type="InterPro" id="IPR001613">
    <property type="entry name" value="Flavin_amine_oxidase"/>
</dbReference>
<dbReference type="PANTHER" id="PTHR10742:SF313">
    <property type="entry name" value="AMINE OXIDASE"/>
    <property type="match status" value="1"/>
</dbReference>
<dbReference type="Gene3D" id="3.90.660.10">
    <property type="match status" value="1"/>
</dbReference>
<keyword evidence="4" id="KW-0274">FAD</keyword>
<sequence length="541" mass="60784">MAHLKKTLFLAAALLHELSAAAPTLQGRQYGNSTCRKTSVAIIGAGVAGITAAQALTNQSISDFLILEYNDYIGGRMTDTKFGEDENGEPYTIELGANWIQGLGAEGGPENPILTFSKQSNLSNTYSDFSSILSYDWTGKNDFTNIIDEFEEYWAIFEQDAGTILTENLQDRSLRAGLLKSGWRTGLDAHRKAVEWWQWDWETSQTPEESSFVFGIAGYNLTFNQYSEENNLCTDQRGFNIWLQDQAAKFLEANDTRLLFNTVVTNITYSDTSVTILNEDGSCIEADYAINTVSLGVLQYDVIKFEPELPDWKLDSISTFTMGTYTKIFYQFNETFWPDDTQFFLYAHPSSRGYYTVWQSLSTEGFFPGSNIIFATLVDEQSYRIEAQDDETTKQEGLAVLRQMFPNVTIPEPIAFMYPRWTKEPWSYGSYSNWPTGTTLEMHQNLRANVGRLYFAGEATSAEYFGFLHGAWFEGQEAGLKIAGMLTGECREKESGCDEYGRYEALYGTTEFAEWNAENGVGVSPFYVADPEEPGAGAFNG</sequence>
<feature type="signal peptide" evidence="5">
    <location>
        <begin position="1"/>
        <end position="20"/>
    </location>
</feature>
<dbReference type="SUPFAM" id="SSF54373">
    <property type="entry name" value="FAD-linked reductases, C-terminal domain"/>
    <property type="match status" value="1"/>
</dbReference>
<comment type="similarity">
    <text evidence="4">Belongs to the flavin monoamine oxidase family.</text>
</comment>
<protein>
    <recommendedName>
        <fullName evidence="4">Amine oxidase</fullName>
        <ecNumber evidence="4">1.4.3.-</ecNumber>
    </recommendedName>
</protein>
<dbReference type="AlphaFoldDB" id="A0A6A6ZN18"/>
<name>A0A6A6ZN18_9PLEO</name>
<evidence type="ECO:0000259" key="6">
    <source>
        <dbReference type="Pfam" id="PF01593"/>
    </source>
</evidence>
<reference evidence="7" key="1">
    <citation type="journal article" date="2020" name="Stud. Mycol.">
        <title>101 Dothideomycetes genomes: a test case for predicting lifestyles and emergence of pathogens.</title>
        <authorList>
            <person name="Haridas S."/>
            <person name="Albert R."/>
            <person name="Binder M."/>
            <person name="Bloem J."/>
            <person name="Labutti K."/>
            <person name="Salamov A."/>
            <person name="Andreopoulos B."/>
            <person name="Baker S."/>
            <person name="Barry K."/>
            <person name="Bills G."/>
            <person name="Bluhm B."/>
            <person name="Cannon C."/>
            <person name="Castanera R."/>
            <person name="Culley D."/>
            <person name="Daum C."/>
            <person name="Ezra D."/>
            <person name="Gonzalez J."/>
            <person name="Henrissat B."/>
            <person name="Kuo A."/>
            <person name="Liang C."/>
            <person name="Lipzen A."/>
            <person name="Lutzoni F."/>
            <person name="Magnuson J."/>
            <person name="Mondo S."/>
            <person name="Nolan M."/>
            <person name="Ohm R."/>
            <person name="Pangilinan J."/>
            <person name="Park H.-J."/>
            <person name="Ramirez L."/>
            <person name="Alfaro M."/>
            <person name="Sun H."/>
            <person name="Tritt A."/>
            <person name="Yoshinaga Y."/>
            <person name="Zwiers L.-H."/>
            <person name="Turgeon B."/>
            <person name="Goodwin S."/>
            <person name="Spatafora J."/>
            <person name="Crous P."/>
            <person name="Grigoriev I."/>
        </authorList>
    </citation>
    <scope>NUCLEOTIDE SEQUENCE</scope>
    <source>
        <strain evidence="7">CBS 113818</strain>
    </source>
</reference>
<feature type="chain" id="PRO_5025566048" description="Amine oxidase" evidence="5">
    <location>
        <begin position="21"/>
        <end position="541"/>
    </location>
</feature>
<comment type="cofactor">
    <cofactor evidence="1 4">
        <name>FAD</name>
        <dbReference type="ChEBI" id="CHEBI:57692"/>
    </cofactor>
</comment>
<keyword evidence="2 4" id="KW-0560">Oxidoreductase</keyword>
<dbReference type="EMBL" id="MU006234">
    <property type="protein sequence ID" value="KAF2822482.1"/>
    <property type="molecule type" value="Genomic_DNA"/>
</dbReference>
<evidence type="ECO:0000256" key="1">
    <source>
        <dbReference type="ARBA" id="ARBA00001974"/>
    </source>
</evidence>
<evidence type="ECO:0000313" key="7">
    <source>
        <dbReference type="EMBL" id="KAF2822482.1"/>
    </source>
</evidence>
<dbReference type="GO" id="GO:0016491">
    <property type="term" value="F:oxidoreductase activity"/>
    <property type="evidence" value="ECO:0007669"/>
    <property type="project" value="UniProtKB-KW"/>
</dbReference>
<dbReference type="InterPro" id="IPR002937">
    <property type="entry name" value="Amino_oxidase"/>
</dbReference>
<evidence type="ECO:0000256" key="3">
    <source>
        <dbReference type="PIRSR" id="PIRSR601613-1"/>
    </source>
</evidence>
<dbReference type="PANTHER" id="PTHR10742">
    <property type="entry name" value="FLAVIN MONOAMINE OXIDASE"/>
    <property type="match status" value="1"/>
</dbReference>
<proteinExistence type="inferred from homology"/>
<keyword evidence="4" id="KW-0285">Flavoprotein</keyword>